<dbReference type="Pfam" id="PF09664">
    <property type="entry name" value="DUF2399"/>
    <property type="match status" value="1"/>
</dbReference>
<feature type="domain" description="DUF2399" evidence="1">
    <location>
        <begin position="93"/>
        <end position="164"/>
    </location>
</feature>
<dbReference type="AlphaFoldDB" id="A0A1G8B6H5"/>
<name>A0A1G8B6H5_9ACTN</name>
<proteinExistence type="predicted"/>
<evidence type="ECO:0000259" key="1">
    <source>
        <dbReference type="Pfam" id="PF09664"/>
    </source>
</evidence>
<evidence type="ECO:0000313" key="2">
    <source>
        <dbReference type="EMBL" id="SDH28240.1"/>
    </source>
</evidence>
<sequence length="235" mass="25315">MASCVGAESPEQLKDPVGLAFQGADRVVGRRRSIGAELQEPSQRDQAAEIAHPFGLSRLAIAERWEADLPRARRDSQDLAKRRSESVTELERLTLRQLRRHDAAMPAGAVRLCENPVVVAAAADQLGADCAPLLCVNGRPSAAVWRLLDLLAQGGSRFAYHGDVQAARRVGDRQEDASARPSDVTIPVTEVREMETISTRTPIPSRAVTACSSETFANANREAGVSGTPSLSRMP</sequence>
<protein>
    <recommendedName>
        <fullName evidence="1">DUF2399 domain-containing protein</fullName>
    </recommendedName>
</protein>
<reference evidence="2 3" key="1">
    <citation type="submission" date="2016-10" db="EMBL/GenBank/DDBJ databases">
        <authorList>
            <person name="de Groot N.N."/>
        </authorList>
    </citation>
    <scope>NUCLEOTIDE SEQUENCE [LARGE SCALE GENOMIC DNA]</scope>
    <source>
        <strain evidence="2 3">CPCC 201354</strain>
    </source>
</reference>
<evidence type="ECO:0000313" key="3">
    <source>
        <dbReference type="Proteomes" id="UP000198923"/>
    </source>
</evidence>
<keyword evidence="3" id="KW-1185">Reference proteome</keyword>
<dbReference type="Proteomes" id="UP000198923">
    <property type="component" value="Unassembled WGS sequence"/>
</dbReference>
<dbReference type="InterPro" id="IPR024465">
    <property type="entry name" value="DUF2399"/>
</dbReference>
<gene>
    <name evidence="2" type="ORF">SAMN05421505_113138</name>
</gene>
<dbReference type="EMBL" id="FNCN01000013">
    <property type="protein sequence ID" value="SDH28240.1"/>
    <property type="molecule type" value="Genomic_DNA"/>
</dbReference>
<dbReference type="STRING" id="504805.SAMN05421505_113138"/>
<accession>A0A1G8B6H5</accession>
<organism evidence="2 3">
    <name type="scientific">Sinosporangium album</name>
    <dbReference type="NCBI Taxonomy" id="504805"/>
    <lineage>
        <taxon>Bacteria</taxon>
        <taxon>Bacillati</taxon>
        <taxon>Actinomycetota</taxon>
        <taxon>Actinomycetes</taxon>
        <taxon>Streptosporangiales</taxon>
        <taxon>Streptosporangiaceae</taxon>
        <taxon>Sinosporangium</taxon>
    </lineage>
</organism>